<dbReference type="EMBL" id="JALLPJ020001290">
    <property type="protein sequence ID" value="KAL3771276.1"/>
    <property type="molecule type" value="Genomic_DNA"/>
</dbReference>
<dbReference type="PANTHER" id="PTHR13887">
    <property type="entry name" value="GLUTATHIONE S-TRANSFERASE KAPPA"/>
    <property type="match status" value="1"/>
</dbReference>
<comment type="caution">
    <text evidence="1">The sequence shown here is derived from an EMBL/GenBank/DDBJ whole genome shotgun (WGS) entry which is preliminary data.</text>
</comment>
<organism evidence="1 2">
    <name type="scientific">Cyclotella atomus</name>
    <dbReference type="NCBI Taxonomy" id="382360"/>
    <lineage>
        <taxon>Eukaryota</taxon>
        <taxon>Sar</taxon>
        <taxon>Stramenopiles</taxon>
        <taxon>Ochrophyta</taxon>
        <taxon>Bacillariophyta</taxon>
        <taxon>Coscinodiscophyceae</taxon>
        <taxon>Thalassiosirophycidae</taxon>
        <taxon>Stephanodiscales</taxon>
        <taxon>Stephanodiscaceae</taxon>
        <taxon>Cyclotella</taxon>
    </lineage>
</organism>
<dbReference type="SUPFAM" id="SSF52833">
    <property type="entry name" value="Thioredoxin-like"/>
    <property type="match status" value="1"/>
</dbReference>
<dbReference type="InterPro" id="IPR036249">
    <property type="entry name" value="Thioredoxin-like_sf"/>
</dbReference>
<dbReference type="PANTHER" id="PTHR13887:SF41">
    <property type="entry name" value="THIOREDOXIN SUPERFAMILY PROTEIN"/>
    <property type="match status" value="1"/>
</dbReference>
<dbReference type="Gene3D" id="3.40.30.10">
    <property type="entry name" value="Glutaredoxin"/>
    <property type="match status" value="1"/>
</dbReference>
<reference evidence="1 2" key="1">
    <citation type="submission" date="2024-10" db="EMBL/GenBank/DDBJ databases">
        <title>Updated reference genomes for cyclostephanoid diatoms.</title>
        <authorList>
            <person name="Roberts W.R."/>
            <person name="Alverson A.J."/>
        </authorList>
    </citation>
    <scope>NUCLEOTIDE SEQUENCE [LARGE SCALE GENOMIC DNA]</scope>
    <source>
        <strain evidence="1 2">AJA010-31</strain>
    </source>
</reference>
<keyword evidence="2" id="KW-1185">Reference proteome</keyword>
<evidence type="ECO:0000313" key="1">
    <source>
        <dbReference type="EMBL" id="KAL3771276.1"/>
    </source>
</evidence>
<dbReference type="AlphaFoldDB" id="A0ABD3NAF7"/>
<protein>
    <recommendedName>
        <fullName evidence="3">DSBA-like thioredoxin domain-containing protein</fullName>
    </recommendedName>
</protein>
<sequence>MKFVMSKPLKSESPLSFAVIRVPFFLEPHYDETKPFIESNRDRLVKKWGGQDGWERQKRIHDLKGRGIEAGIPHFNLDRLASNSMASHRLIQHVGKRYGLSASEALYDRLNVYYFVEGYALNDRPRLAKVAAETLAQTLATAENNSAPPMTEEEILAFLNGNEGRKEIENAIHALHELGVHGIPKFIIEGSSVVDGAALPNTFVRIFREIEERGEVKGPVFGDILGLDQNLIMKASHTPKTLAA</sequence>
<evidence type="ECO:0008006" key="3">
    <source>
        <dbReference type="Google" id="ProtNLM"/>
    </source>
</evidence>
<name>A0ABD3NAF7_9STRA</name>
<dbReference type="Proteomes" id="UP001530400">
    <property type="component" value="Unassembled WGS sequence"/>
</dbReference>
<accession>A0ABD3NAF7</accession>
<gene>
    <name evidence="1" type="ORF">ACHAWO_005933</name>
</gene>
<proteinExistence type="predicted"/>
<evidence type="ECO:0000313" key="2">
    <source>
        <dbReference type="Proteomes" id="UP001530400"/>
    </source>
</evidence>